<dbReference type="Pfam" id="PF06719">
    <property type="entry name" value="AraC_N"/>
    <property type="match status" value="1"/>
</dbReference>
<proteinExistence type="predicted"/>
<evidence type="ECO:0000313" key="6">
    <source>
        <dbReference type="EMBL" id="MBD8893975.1"/>
    </source>
</evidence>
<keyword evidence="7" id="KW-1185">Reference proteome</keyword>
<gene>
    <name evidence="6" type="ORF">IG616_20710</name>
</gene>
<accession>A0ABR9CSZ9</accession>
<dbReference type="Gene3D" id="1.10.10.60">
    <property type="entry name" value="Homeodomain-like"/>
    <property type="match status" value="1"/>
</dbReference>
<evidence type="ECO:0000313" key="7">
    <source>
        <dbReference type="Proteomes" id="UP000632063"/>
    </source>
</evidence>
<evidence type="ECO:0000259" key="5">
    <source>
        <dbReference type="PROSITE" id="PS01124"/>
    </source>
</evidence>
<dbReference type="PANTHER" id="PTHR47894:SF4">
    <property type="entry name" value="HTH-TYPE TRANSCRIPTIONAL REGULATOR GADX"/>
    <property type="match status" value="1"/>
</dbReference>
<organism evidence="6 7">
    <name type="scientific">Roseibium litorale</name>
    <dbReference type="NCBI Taxonomy" id="2803841"/>
    <lineage>
        <taxon>Bacteria</taxon>
        <taxon>Pseudomonadati</taxon>
        <taxon>Pseudomonadota</taxon>
        <taxon>Alphaproteobacteria</taxon>
        <taxon>Hyphomicrobiales</taxon>
        <taxon>Stappiaceae</taxon>
        <taxon>Roseibium</taxon>
    </lineage>
</organism>
<dbReference type="Proteomes" id="UP000632063">
    <property type="component" value="Unassembled WGS sequence"/>
</dbReference>
<evidence type="ECO:0000256" key="1">
    <source>
        <dbReference type="ARBA" id="ARBA00023015"/>
    </source>
</evidence>
<dbReference type="SUPFAM" id="SSF46689">
    <property type="entry name" value="Homeodomain-like"/>
    <property type="match status" value="1"/>
</dbReference>
<evidence type="ECO:0000256" key="2">
    <source>
        <dbReference type="ARBA" id="ARBA00023125"/>
    </source>
</evidence>
<evidence type="ECO:0000256" key="3">
    <source>
        <dbReference type="ARBA" id="ARBA00023163"/>
    </source>
</evidence>
<reference evidence="6 7" key="2">
    <citation type="journal article" date="2021" name="Int. J. Syst. Evol. Microbiol.">
        <title>Roseibium litorale sp. nov., isolated from a tidal flat sediment and proposal for the reclassification of Labrenzia polysiphoniae as Roseibium polysiphoniae comb. nov.</title>
        <authorList>
            <person name="Liu Y."/>
            <person name="Pei T."/>
            <person name="Du J."/>
            <person name="Chao M."/>
            <person name="Deng M.R."/>
            <person name="Zhu H."/>
        </authorList>
    </citation>
    <scope>NUCLEOTIDE SEQUENCE [LARGE SCALE GENOMIC DNA]</scope>
    <source>
        <strain evidence="6 7">4C16A</strain>
    </source>
</reference>
<dbReference type="InterPro" id="IPR018060">
    <property type="entry name" value="HTH_AraC"/>
</dbReference>
<feature type="compositionally biased region" description="Polar residues" evidence="4">
    <location>
        <begin position="339"/>
        <end position="348"/>
    </location>
</feature>
<feature type="domain" description="HTH araC/xylS-type" evidence="5">
    <location>
        <begin position="236"/>
        <end position="332"/>
    </location>
</feature>
<dbReference type="PROSITE" id="PS01124">
    <property type="entry name" value="HTH_ARAC_FAMILY_2"/>
    <property type="match status" value="1"/>
</dbReference>
<sequence length="348" mass="38210">MTFRSVDDGLILPSKQRMLAPLQPKMNPFRSITSSTRASVCYRRDMMAQSEKQLTARLLSGLAEFRSAHAPGMLTHAHNLFSYCSLDKERLTAIRLPHPVLGIVVSGTKEVWLGDDSAEFNEGALFVLPGHISMDVLNVPSERRGFYRSLIVQVEPDALSGLKTRHTQVPRPQFPSPPLSSISLTPQLVNAIVHAASDIAHSPLGPTIRSSRLTELLALLAEDPAAAPLFDRSVSDRLAQLLSEDLSHSWTATEAAERLGLSESTLRRRLSGGNSSFRSLLRKARMTAARRLLETGYSSQDAAYAVGYVSRTHFARHFKAAFGVNPSDLGRLPQGGLPRQTQEPVQQL</sequence>
<dbReference type="RefSeq" id="WP_192150476.1">
    <property type="nucleotide sequence ID" value="NZ_JACYXI010000018.1"/>
</dbReference>
<keyword evidence="3" id="KW-0804">Transcription</keyword>
<dbReference type="SMART" id="SM00342">
    <property type="entry name" value="HTH_ARAC"/>
    <property type="match status" value="1"/>
</dbReference>
<name>A0ABR9CSZ9_9HYPH</name>
<keyword evidence="2" id="KW-0238">DNA-binding</keyword>
<keyword evidence="1" id="KW-0805">Transcription regulation</keyword>
<dbReference type="InterPro" id="IPR009594">
    <property type="entry name" value="Tscrpt_reg_HTH_AraC_N"/>
</dbReference>
<dbReference type="PANTHER" id="PTHR47894">
    <property type="entry name" value="HTH-TYPE TRANSCRIPTIONAL REGULATOR GADX"/>
    <property type="match status" value="1"/>
</dbReference>
<dbReference type="Pfam" id="PF12833">
    <property type="entry name" value="HTH_18"/>
    <property type="match status" value="1"/>
</dbReference>
<protein>
    <submittedName>
        <fullName evidence="6">Helix-turn-helix domain-containing protein</fullName>
    </submittedName>
</protein>
<dbReference type="InterPro" id="IPR009057">
    <property type="entry name" value="Homeodomain-like_sf"/>
</dbReference>
<comment type="caution">
    <text evidence="6">The sequence shown here is derived from an EMBL/GenBank/DDBJ whole genome shotgun (WGS) entry which is preliminary data.</text>
</comment>
<feature type="region of interest" description="Disordered" evidence="4">
    <location>
        <begin position="329"/>
        <end position="348"/>
    </location>
</feature>
<reference evidence="7" key="1">
    <citation type="submission" date="2020-09" db="EMBL/GenBank/DDBJ databases">
        <title>The genome sequence of strain Labrenzia suaedae 4C16A.</title>
        <authorList>
            <person name="Liu Y."/>
        </authorList>
    </citation>
    <scope>NUCLEOTIDE SEQUENCE [LARGE SCALE GENOMIC DNA]</scope>
    <source>
        <strain evidence="7">4C16A</strain>
    </source>
</reference>
<dbReference type="EMBL" id="JACYXI010000018">
    <property type="protein sequence ID" value="MBD8893975.1"/>
    <property type="molecule type" value="Genomic_DNA"/>
</dbReference>
<evidence type="ECO:0000256" key="4">
    <source>
        <dbReference type="SAM" id="MobiDB-lite"/>
    </source>
</evidence>